<protein>
    <submittedName>
        <fullName evidence="1">Uncharacterized protein</fullName>
    </submittedName>
</protein>
<evidence type="ECO:0000313" key="2">
    <source>
        <dbReference type="Proteomes" id="UP000009315"/>
    </source>
</evidence>
<dbReference type="EMBL" id="CAOS01000003">
    <property type="protein sequence ID" value="CCO07527.1"/>
    <property type="molecule type" value="Genomic_DNA"/>
</dbReference>
<dbReference type="STRING" id="1121428.DESHY_110473"/>
<dbReference type="AlphaFoldDB" id="K8DXS1"/>
<comment type="caution">
    <text evidence="1">The sequence shown here is derived from an EMBL/GenBank/DDBJ whole genome shotgun (WGS) entry which is preliminary data.</text>
</comment>
<accession>K8DXS1</accession>
<dbReference type="OrthoDB" id="1786710at2"/>
<organism evidence="1 2">
    <name type="scientific">Desulforamulus hydrothermalis Lam5 = DSM 18033</name>
    <dbReference type="NCBI Taxonomy" id="1121428"/>
    <lineage>
        <taxon>Bacteria</taxon>
        <taxon>Bacillati</taxon>
        <taxon>Bacillota</taxon>
        <taxon>Clostridia</taxon>
        <taxon>Eubacteriales</taxon>
        <taxon>Peptococcaceae</taxon>
        <taxon>Desulforamulus</taxon>
    </lineage>
</organism>
<proteinExistence type="predicted"/>
<reference evidence="1 2" key="1">
    <citation type="journal article" date="2013" name="Genome Announc.">
        <title>Genome Sequence of the Sulfate-Reducing Bacterium Desulfotomaculum hydrothermale Lam5(T).</title>
        <authorList>
            <person name="Amin O."/>
            <person name="Fardeau M.L."/>
            <person name="Valette O."/>
            <person name="Hirschler-Rea A."/>
            <person name="Barbe V."/>
            <person name="Medigue C."/>
            <person name="Vacherie B."/>
            <person name="Ollivier B."/>
            <person name="Bertin P.N."/>
            <person name="Dolla A."/>
        </authorList>
    </citation>
    <scope>NUCLEOTIDE SEQUENCE [LARGE SCALE GENOMIC DNA]</scope>
    <source>
        <strain evidence="2">Lam5 / DSM 18033</strain>
    </source>
</reference>
<keyword evidence="2" id="KW-1185">Reference proteome</keyword>
<sequence>MSSINLKFAAEKVNDFDRPGEFEQFCNLCGCTEAEVLPEVEYLNKKEIKSICLSVYCSSKECRNLSYHYFEPDDKLRADALAGDFTPLPKGLKFTCNRCGNQNIQVKVKLEQSGFKFVHDIVAVSLSCSCGNQATHRFLGKYF</sequence>
<dbReference type="Proteomes" id="UP000009315">
    <property type="component" value="Unassembled WGS sequence"/>
</dbReference>
<dbReference type="RefSeq" id="WP_008410437.1">
    <property type="nucleotide sequence ID" value="NZ_CAOS01000003.1"/>
</dbReference>
<name>K8DXS1_9FIRM</name>
<evidence type="ECO:0000313" key="1">
    <source>
        <dbReference type="EMBL" id="CCO07527.1"/>
    </source>
</evidence>
<gene>
    <name evidence="1" type="ORF">DESHY_110473</name>
</gene>